<name>A0A420E7I7_9ALTE</name>
<dbReference type="SUPFAM" id="SSF54060">
    <property type="entry name" value="His-Me finger endonucleases"/>
    <property type="match status" value="1"/>
</dbReference>
<gene>
    <name evidence="1" type="ORF">DBZ36_17700</name>
</gene>
<comment type="caution">
    <text evidence="1">The sequence shown here is derived from an EMBL/GenBank/DDBJ whole genome shotgun (WGS) entry which is preliminary data.</text>
</comment>
<proteinExistence type="predicted"/>
<dbReference type="AlphaFoldDB" id="A0A420E7I7"/>
<dbReference type="InterPro" id="IPR044925">
    <property type="entry name" value="His-Me_finger_sf"/>
</dbReference>
<protein>
    <submittedName>
        <fullName evidence="1">Numod4 motif family protein</fullName>
    </submittedName>
</protein>
<dbReference type="Gene3D" id="3.90.75.20">
    <property type="match status" value="1"/>
</dbReference>
<dbReference type="RefSeq" id="WP_120356297.1">
    <property type="nucleotide sequence ID" value="NZ_RAQO01000009.1"/>
</dbReference>
<accession>A0A420E7I7</accession>
<organism evidence="1 2">
    <name type="scientific">Alginatibacterium sediminis</name>
    <dbReference type="NCBI Taxonomy" id="2164068"/>
    <lineage>
        <taxon>Bacteria</taxon>
        <taxon>Pseudomonadati</taxon>
        <taxon>Pseudomonadota</taxon>
        <taxon>Gammaproteobacteria</taxon>
        <taxon>Alteromonadales</taxon>
        <taxon>Alteromonadaceae</taxon>
        <taxon>Alginatibacterium</taxon>
    </lineage>
</organism>
<evidence type="ECO:0000313" key="1">
    <source>
        <dbReference type="EMBL" id="RKF14486.1"/>
    </source>
</evidence>
<dbReference type="EMBL" id="RAQO01000009">
    <property type="protein sequence ID" value="RKF14486.1"/>
    <property type="molecule type" value="Genomic_DNA"/>
</dbReference>
<dbReference type="Proteomes" id="UP000286482">
    <property type="component" value="Unassembled WGS sequence"/>
</dbReference>
<evidence type="ECO:0000313" key="2">
    <source>
        <dbReference type="Proteomes" id="UP000286482"/>
    </source>
</evidence>
<keyword evidence="2" id="KW-1185">Reference proteome</keyword>
<dbReference type="OrthoDB" id="7057500at2"/>
<reference evidence="1 2" key="1">
    <citation type="submission" date="2018-09" db="EMBL/GenBank/DDBJ databases">
        <authorList>
            <person name="Wang Z."/>
        </authorList>
    </citation>
    <scope>NUCLEOTIDE SEQUENCE [LARGE SCALE GENOMIC DNA]</scope>
    <source>
        <strain evidence="1 2">ALS 81</strain>
    </source>
</reference>
<sequence>MTRLKKGYGSHKKNIQIMLINEHVVAKIGLGKNKTTTISLCDIDILEEHSFYAHKRQDGKYVARSSTNGAYLHRLLMNPDDEQEIDHVDANPLNNTRPNMRRCTPRQNNLAKKSPLVRGYVGIHRMDGGWYKALDGEGRRVGRYDTASQAAAARDELKMDNYYLSESGEELHNFGFIEWNDESNVPYPKKLSQSDDFLDDETQDAQCHSGYLMLEKGWSCN</sequence>